<reference evidence="2" key="1">
    <citation type="journal article" date="2023" name="Insect Mol. Biol.">
        <title>Genome sequencing provides insights into the evolution of gene families encoding plant cell wall-degrading enzymes in longhorned beetles.</title>
        <authorList>
            <person name="Shin N.R."/>
            <person name="Okamura Y."/>
            <person name="Kirsch R."/>
            <person name="Pauchet Y."/>
        </authorList>
    </citation>
    <scope>NUCLEOTIDE SEQUENCE</scope>
    <source>
        <strain evidence="2">MMC_N1</strain>
    </source>
</reference>
<accession>A0ABQ9JKM7</accession>
<dbReference type="InterPro" id="IPR048367">
    <property type="entry name" value="TNP-like_RNaseH_C"/>
</dbReference>
<sequence>MYGYRSEDCGNCQRPRGYKSGCSQLFDEAFCSPIYAAHWAKILFCTEYKKLFIYMIHVICSCNRHTLFPKSGKDLKCISSTSKHTKFWIEARHNLSNMYFQLEGKNDKIMPPSLRNWIIIINGLKDLYESLFKEGFSFIKPRVFNQNPVENFFGQLRQQGSRNINPTASMFRIHFKTFS</sequence>
<comment type="caution">
    <text evidence="2">The sequence shown here is derived from an EMBL/GenBank/DDBJ whole genome shotgun (WGS) entry which is preliminary data.</text>
</comment>
<name>A0ABQ9JKM7_9CUCU</name>
<evidence type="ECO:0000313" key="3">
    <source>
        <dbReference type="Proteomes" id="UP001162164"/>
    </source>
</evidence>
<evidence type="ECO:0000313" key="2">
    <source>
        <dbReference type="EMBL" id="KAJ8978461.1"/>
    </source>
</evidence>
<keyword evidence="3" id="KW-1185">Reference proteome</keyword>
<evidence type="ECO:0000259" key="1">
    <source>
        <dbReference type="Pfam" id="PF21789"/>
    </source>
</evidence>
<dbReference type="EMBL" id="JAPWTJ010000435">
    <property type="protein sequence ID" value="KAJ8978461.1"/>
    <property type="molecule type" value="Genomic_DNA"/>
</dbReference>
<gene>
    <name evidence="2" type="ORF">NQ317_002915</name>
</gene>
<feature type="domain" description="Transposable element P transposase-like RNase H C-terminal" evidence="1">
    <location>
        <begin position="144"/>
        <end position="175"/>
    </location>
</feature>
<dbReference type="Pfam" id="PF21789">
    <property type="entry name" value="TNP-like_RNaseH_C"/>
    <property type="match status" value="1"/>
</dbReference>
<protein>
    <recommendedName>
        <fullName evidence="1">Transposable element P transposase-like RNase H C-terminal domain-containing protein</fullName>
    </recommendedName>
</protein>
<dbReference type="Proteomes" id="UP001162164">
    <property type="component" value="Unassembled WGS sequence"/>
</dbReference>
<proteinExistence type="predicted"/>
<organism evidence="2 3">
    <name type="scientific">Molorchus minor</name>
    <dbReference type="NCBI Taxonomy" id="1323400"/>
    <lineage>
        <taxon>Eukaryota</taxon>
        <taxon>Metazoa</taxon>
        <taxon>Ecdysozoa</taxon>
        <taxon>Arthropoda</taxon>
        <taxon>Hexapoda</taxon>
        <taxon>Insecta</taxon>
        <taxon>Pterygota</taxon>
        <taxon>Neoptera</taxon>
        <taxon>Endopterygota</taxon>
        <taxon>Coleoptera</taxon>
        <taxon>Polyphaga</taxon>
        <taxon>Cucujiformia</taxon>
        <taxon>Chrysomeloidea</taxon>
        <taxon>Cerambycidae</taxon>
        <taxon>Lamiinae</taxon>
        <taxon>Monochamini</taxon>
        <taxon>Molorchus</taxon>
    </lineage>
</organism>